<organism evidence="1 2">
    <name type="scientific">Fasciola gigantica</name>
    <name type="common">Giant liver fluke</name>
    <dbReference type="NCBI Taxonomy" id="46835"/>
    <lineage>
        <taxon>Eukaryota</taxon>
        <taxon>Metazoa</taxon>
        <taxon>Spiralia</taxon>
        <taxon>Lophotrochozoa</taxon>
        <taxon>Platyhelminthes</taxon>
        <taxon>Trematoda</taxon>
        <taxon>Digenea</taxon>
        <taxon>Plagiorchiida</taxon>
        <taxon>Echinostomata</taxon>
        <taxon>Echinostomatoidea</taxon>
        <taxon>Fasciolidae</taxon>
        <taxon>Fasciola</taxon>
    </lineage>
</organism>
<sequence length="106" mass="11580">MSMAVTVRATAKTGSNQYVTAVTAVRIHVVCFVGSHAWDTIQNLANIKFINSTNIDIAVVVSVNDELAHPFIDCATSIERTVIADSLLRTGIKPRENMGFSREMDI</sequence>
<name>A0A504YVK8_FASGI</name>
<dbReference type="Proteomes" id="UP000316759">
    <property type="component" value="Unassembled WGS sequence"/>
</dbReference>
<accession>A0A504YVK8</accession>
<dbReference type="EMBL" id="SUNJ01007632">
    <property type="protein sequence ID" value="TPP61838.1"/>
    <property type="molecule type" value="Genomic_DNA"/>
</dbReference>
<evidence type="ECO:0000313" key="2">
    <source>
        <dbReference type="Proteomes" id="UP000316759"/>
    </source>
</evidence>
<comment type="caution">
    <text evidence="1">The sequence shown here is derived from an EMBL/GenBank/DDBJ whole genome shotgun (WGS) entry which is preliminary data.</text>
</comment>
<dbReference type="AlphaFoldDB" id="A0A504YVK8"/>
<proteinExistence type="predicted"/>
<keyword evidence="2" id="KW-1185">Reference proteome</keyword>
<gene>
    <name evidence="1" type="ORF">FGIG_01140</name>
</gene>
<protein>
    <submittedName>
        <fullName evidence="1">Uncharacterized protein</fullName>
    </submittedName>
</protein>
<reference evidence="1 2" key="1">
    <citation type="submission" date="2019-04" db="EMBL/GenBank/DDBJ databases">
        <title>Annotation for the trematode Fasciola gigantica.</title>
        <authorList>
            <person name="Choi Y.-J."/>
        </authorList>
    </citation>
    <scope>NUCLEOTIDE SEQUENCE [LARGE SCALE GENOMIC DNA]</scope>
    <source>
        <strain evidence="1">Uganda_cow_1</strain>
    </source>
</reference>
<evidence type="ECO:0000313" key="1">
    <source>
        <dbReference type="EMBL" id="TPP61838.1"/>
    </source>
</evidence>